<feature type="region of interest" description="Disordered" evidence="1">
    <location>
        <begin position="1"/>
        <end position="72"/>
    </location>
</feature>
<accession>A0ABN9LSF7</accession>
<evidence type="ECO:0000313" key="3">
    <source>
        <dbReference type="Proteomes" id="UP001176940"/>
    </source>
</evidence>
<feature type="compositionally biased region" description="Low complexity" evidence="1">
    <location>
        <begin position="40"/>
        <end position="70"/>
    </location>
</feature>
<name>A0ABN9LSF7_9NEOB</name>
<gene>
    <name evidence="2" type="ORF">RIMI_LOCUS12651143</name>
</gene>
<evidence type="ECO:0000313" key="2">
    <source>
        <dbReference type="EMBL" id="CAJ0949559.1"/>
    </source>
</evidence>
<sequence length="250" mass="27842">MSRSASSTPPPPQENLNSSNHRPTRIPASYRSLPRSYKLDSVSPSHHSSSSDSLEEAASSRSRRPLSMSVDTWRASTLPGHYRRPPSPGEYVSIHYRAKPEKMSRTSDSNQAEYIAMDTHSYNHVPNGEYTQMAFEPETLLSHVKKVGRPEKRPTTESLEGKLSKSAVEKNPWMLPIVEKNSTEESYWLASTNEKTFQPIDPTDIYNANVTVPGESTTDHVEKMVVARSSSEDMGLKGLLTAVSGCNIYN</sequence>
<comment type="caution">
    <text evidence="2">The sequence shown here is derived from an EMBL/GenBank/DDBJ whole genome shotgun (WGS) entry which is preliminary data.</text>
</comment>
<protein>
    <submittedName>
        <fullName evidence="2">Uncharacterized protein</fullName>
    </submittedName>
</protein>
<feature type="non-terminal residue" evidence="2">
    <location>
        <position position="250"/>
    </location>
</feature>
<dbReference type="EMBL" id="CAUEEQ010030324">
    <property type="protein sequence ID" value="CAJ0949559.1"/>
    <property type="molecule type" value="Genomic_DNA"/>
</dbReference>
<organism evidence="2 3">
    <name type="scientific">Ranitomeya imitator</name>
    <name type="common">mimic poison frog</name>
    <dbReference type="NCBI Taxonomy" id="111125"/>
    <lineage>
        <taxon>Eukaryota</taxon>
        <taxon>Metazoa</taxon>
        <taxon>Chordata</taxon>
        <taxon>Craniata</taxon>
        <taxon>Vertebrata</taxon>
        <taxon>Euteleostomi</taxon>
        <taxon>Amphibia</taxon>
        <taxon>Batrachia</taxon>
        <taxon>Anura</taxon>
        <taxon>Neobatrachia</taxon>
        <taxon>Hyloidea</taxon>
        <taxon>Dendrobatidae</taxon>
        <taxon>Dendrobatinae</taxon>
        <taxon>Ranitomeya</taxon>
    </lineage>
</organism>
<evidence type="ECO:0000256" key="1">
    <source>
        <dbReference type="SAM" id="MobiDB-lite"/>
    </source>
</evidence>
<keyword evidence="3" id="KW-1185">Reference proteome</keyword>
<proteinExistence type="predicted"/>
<reference evidence="2" key="1">
    <citation type="submission" date="2023-07" db="EMBL/GenBank/DDBJ databases">
        <authorList>
            <person name="Stuckert A."/>
        </authorList>
    </citation>
    <scope>NUCLEOTIDE SEQUENCE</scope>
</reference>
<dbReference type="Proteomes" id="UP001176940">
    <property type="component" value="Unassembled WGS sequence"/>
</dbReference>